<keyword evidence="1" id="KW-0472">Membrane</keyword>
<sequence length="788" mass="89079">MKLIANQQREEAKRLKIVGIACRKEERAQRKILRELEKVEIKRKKTIIMRAQNTLRDCGSMDQLEPEECLALAEEREKRHLINVRDTSDDVEVDARAMARLPGVTRKGVKRQYIGKIGDFNCKLCRALLWNGEKHSLCCSSGQIHRTELSEIGGLKALYNGTSELSERFLKGISGFDMFFSFTSFATSSKLENSSEASMCYKIKGRIYHRLAMLDPELMFKDITTEDFVKGNDNGTDGRGANAAALNRIIPGLPNNNEQEVNEKEKGVFQDKQKGYLDLYFHFERDQQIKLRTQSVTRMSHANIGNKSDTKEKAVTMRRRQREETEISENEAIVTILYDYMFNNNVCLKGLLGEYSSTKSLMSDYIINNGEIPEMSITLKSSEGLNTRKHKGVYHLPTSSSQVGAIVNLDSDTDHLSITVRSPKPDSKYFYDGFQYPLIIPNGDIGYHYQLRAGLGHYMPRSSRLPPSRVVMLKVVTVYVYVLMMSTSFSMVSSTIHRVRSTADTDKKVTLQPDQGIVLSSEKTVKLVDIHSPDYIWQYPQDLTIDAIYSQCVTTDNTTGDCEVTEAQNNNISNGSRQCIALVKNYYDLHVGKESVGMRCCQDEDKEEWRGHIRDGQTIDGLPPRSLLFQLVGNESVNLTMITPTSATTKLTKNINCPLPSQSFISSTPPSPSTLPPSTPPSTPSFAALHISLRFQCGQNHEYCGSLTLYQKDIPEVREYPAKSEPKTPMKCVSKKEEMNLTPLKKFVISFLILSVIGIVIIIKVLYNYLIMKRKIYHKSTGNNQTLL</sequence>
<proteinExistence type="predicted"/>
<dbReference type="AlphaFoldDB" id="A0AAE1PEW2"/>
<comment type="caution">
    <text evidence="2">The sequence shown here is derived from an EMBL/GenBank/DDBJ whole genome shotgun (WGS) entry which is preliminary data.</text>
</comment>
<dbReference type="EMBL" id="JAWZYT010002033">
    <property type="protein sequence ID" value="KAK4307123.1"/>
    <property type="molecule type" value="Genomic_DNA"/>
</dbReference>
<keyword evidence="1" id="KW-1133">Transmembrane helix</keyword>
<name>A0AAE1PEW2_9EUCA</name>
<feature type="transmembrane region" description="Helical" evidence="1">
    <location>
        <begin position="747"/>
        <end position="770"/>
    </location>
</feature>
<keyword evidence="3" id="KW-1185">Reference proteome</keyword>
<reference evidence="2" key="1">
    <citation type="submission" date="2023-11" db="EMBL/GenBank/DDBJ databases">
        <title>Genome assemblies of two species of porcelain crab, Petrolisthes cinctipes and Petrolisthes manimaculis (Anomura: Porcellanidae).</title>
        <authorList>
            <person name="Angst P."/>
        </authorList>
    </citation>
    <scope>NUCLEOTIDE SEQUENCE</scope>
    <source>
        <strain evidence="2">PB745_02</strain>
        <tissue evidence="2">Gill</tissue>
    </source>
</reference>
<evidence type="ECO:0000313" key="3">
    <source>
        <dbReference type="Proteomes" id="UP001292094"/>
    </source>
</evidence>
<protein>
    <submittedName>
        <fullName evidence="2">Uncharacterized protein</fullName>
    </submittedName>
</protein>
<gene>
    <name evidence="2" type="ORF">Pmani_021082</name>
</gene>
<organism evidence="2 3">
    <name type="scientific">Petrolisthes manimaculis</name>
    <dbReference type="NCBI Taxonomy" id="1843537"/>
    <lineage>
        <taxon>Eukaryota</taxon>
        <taxon>Metazoa</taxon>
        <taxon>Ecdysozoa</taxon>
        <taxon>Arthropoda</taxon>
        <taxon>Crustacea</taxon>
        <taxon>Multicrustacea</taxon>
        <taxon>Malacostraca</taxon>
        <taxon>Eumalacostraca</taxon>
        <taxon>Eucarida</taxon>
        <taxon>Decapoda</taxon>
        <taxon>Pleocyemata</taxon>
        <taxon>Anomura</taxon>
        <taxon>Galatheoidea</taxon>
        <taxon>Porcellanidae</taxon>
        <taxon>Petrolisthes</taxon>
    </lineage>
</organism>
<keyword evidence="1" id="KW-0812">Transmembrane</keyword>
<accession>A0AAE1PEW2</accession>
<dbReference type="PANTHER" id="PTHR45786">
    <property type="entry name" value="DNA BINDING PROTEIN-LIKE"/>
    <property type="match status" value="1"/>
</dbReference>
<evidence type="ECO:0000256" key="1">
    <source>
        <dbReference type="SAM" id="Phobius"/>
    </source>
</evidence>
<evidence type="ECO:0000313" key="2">
    <source>
        <dbReference type="EMBL" id="KAK4307123.1"/>
    </source>
</evidence>
<dbReference type="PANTHER" id="PTHR45786:SF74">
    <property type="entry name" value="ATP-DEPENDENT DNA HELICASE"/>
    <property type="match status" value="1"/>
</dbReference>
<dbReference type="Proteomes" id="UP001292094">
    <property type="component" value="Unassembled WGS sequence"/>
</dbReference>